<evidence type="ECO:0000256" key="2">
    <source>
        <dbReference type="ARBA" id="ARBA00022517"/>
    </source>
</evidence>
<dbReference type="PROSITE" id="PS50172">
    <property type="entry name" value="BRCT"/>
    <property type="match status" value="1"/>
</dbReference>
<evidence type="ECO:0000256" key="3">
    <source>
        <dbReference type="ARBA" id="ARBA00022552"/>
    </source>
</evidence>
<dbReference type="Proteomes" id="UP000501690">
    <property type="component" value="Linkage Group LG10"/>
</dbReference>
<dbReference type="Gene3D" id="3.40.50.10190">
    <property type="entry name" value="BRCT domain"/>
    <property type="match status" value="1"/>
</dbReference>
<evidence type="ECO:0000256" key="4">
    <source>
        <dbReference type="ARBA" id="ARBA00023242"/>
    </source>
</evidence>
<sequence>MILTGRLLVEESYMSVPVVPRESLLFVIPAFVCIVSWDGEGAPFGESDQGISHQIVDRETQGHRFLSRDYVQPQWVYDCVNARITLRTENYLAGRIPAPHLSPFINYDEEGAYIPDYTKTIKHLQGAARKEVLPFPGVTKEDLEHPQNLLVEGIIDRAEASDAAQRKKKVRM</sequence>
<evidence type="ECO:0000313" key="7">
    <source>
        <dbReference type="Proteomes" id="UP000501690"/>
    </source>
</evidence>
<organism evidence="6 7">
    <name type="scientific">Vigna unguiculata</name>
    <name type="common">Cowpea</name>
    <dbReference type="NCBI Taxonomy" id="3917"/>
    <lineage>
        <taxon>Eukaryota</taxon>
        <taxon>Viridiplantae</taxon>
        <taxon>Streptophyta</taxon>
        <taxon>Embryophyta</taxon>
        <taxon>Tracheophyta</taxon>
        <taxon>Spermatophyta</taxon>
        <taxon>Magnoliopsida</taxon>
        <taxon>eudicotyledons</taxon>
        <taxon>Gunneridae</taxon>
        <taxon>Pentapetalae</taxon>
        <taxon>rosids</taxon>
        <taxon>fabids</taxon>
        <taxon>Fabales</taxon>
        <taxon>Fabaceae</taxon>
        <taxon>Papilionoideae</taxon>
        <taxon>50 kb inversion clade</taxon>
        <taxon>NPAAA clade</taxon>
        <taxon>indigoferoid/millettioid clade</taxon>
        <taxon>Phaseoleae</taxon>
        <taxon>Vigna</taxon>
    </lineage>
</organism>
<accession>A0A4D6N923</accession>
<dbReference type="GO" id="GO:0000463">
    <property type="term" value="P:maturation of LSU-rRNA from tricistronic rRNA transcript (SSU-rRNA, 5.8S rRNA, LSU-rRNA)"/>
    <property type="evidence" value="ECO:0007669"/>
    <property type="project" value="TreeGrafter"/>
</dbReference>
<reference evidence="6 7" key="1">
    <citation type="submission" date="2019-04" db="EMBL/GenBank/DDBJ databases">
        <title>An improved genome assembly and genetic linkage map for asparagus bean, Vigna unguiculata ssp. sesquipedialis.</title>
        <authorList>
            <person name="Xia Q."/>
            <person name="Zhang R."/>
            <person name="Dong Y."/>
        </authorList>
    </citation>
    <scope>NUCLEOTIDE SEQUENCE [LARGE SCALE GENOMIC DNA]</scope>
    <source>
        <tissue evidence="6">Leaf</tissue>
    </source>
</reference>
<feature type="domain" description="BRCT" evidence="5">
    <location>
        <begin position="71"/>
        <end position="93"/>
    </location>
</feature>
<dbReference type="CDD" id="cd17709">
    <property type="entry name" value="BRCT_pescadillo_like"/>
    <property type="match status" value="1"/>
</dbReference>
<evidence type="ECO:0000313" key="6">
    <source>
        <dbReference type="EMBL" id="QCE10340.1"/>
    </source>
</evidence>
<dbReference type="GO" id="GO:0070545">
    <property type="term" value="C:PeBoW complex"/>
    <property type="evidence" value="ECO:0007669"/>
    <property type="project" value="TreeGrafter"/>
</dbReference>
<dbReference type="InterPro" id="IPR010613">
    <property type="entry name" value="PES"/>
</dbReference>
<dbReference type="GO" id="GO:0003723">
    <property type="term" value="F:RNA binding"/>
    <property type="evidence" value="ECO:0007669"/>
    <property type="project" value="TreeGrafter"/>
</dbReference>
<keyword evidence="7" id="KW-1185">Reference proteome</keyword>
<evidence type="ECO:0000256" key="1">
    <source>
        <dbReference type="ARBA" id="ARBA00004123"/>
    </source>
</evidence>
<name>A0A4D6N923_VIGUN</name>
<dbReference type="AlphaFoldDB" id="A0A4D6N923"/>
<comment type="subcellular location">
    <subcellularLocation>
        <location evidence="1">Nucleus</location>
    </subcellularLocation>
</comment>
<keyword evidence="4" id="KW-0539">Nucleus</keyword>
<dbReference type="EMBL" id="CP039354">
    <property type="protein sequence ID" value="QCE10340.1"/>
    <property type="molecule type" value="Genomic_DNA"/>
</dbReference>
<dbReference type="SUPFAM" id="SSF52113">
    <property type="entry name" value="BRCT domain"/>
    <property type="match status" value="1"/>
</dbReference>
<dbReference type="InterPro" id="IPR036420">
    <property type="entry name" value="BRCT_dom_sf"/>
</dbReference>
<keyword evidence="3" id="KW-0698">rRNA processing</keyword>
<dbReference type="PANTHER" id="PTHR12221">
    <property type="entry name" value="PESCADILLO - RELATED"/>
    <property type="match status" value="1"/>
</dbReference>
<dbReference type="InterPro" id="IPR001357">
    <property type="entry name" value="BRCT_dom"/>
</dbReference>
<protein>
    <submittedName>
        <fullName evidence="6">Pescadillo</fullName>
    </submittedName>
</protein>
<proteinExistence type="predicted"/>
<keyword evidence="2" id="KW-0690">Ribosome biogenesis</keyword>
<evidence type="ECO:0000259" key="5">
    <source>
        <dbReference type="PROSITE" id="PS50172"/>
    </source>
</evidence>
<gene>
    <name evidence="6" type="ORF">DEO72_LG10g1570</name>
</gene>
<dbReference type="PANTHER" id="PTHR12221:SF6">
    <property type="entry name" value="PESCADILLO HOMOLOG"/>
    <property type="match status" value="1"/>
</dbReference>